<organism evidence="2 3">
    <name type="scientific">Taxus chinensis</name>
    <name type="common">Chinese yew</name>
    <name type="synonym">Taxus wallichiana var. chinensis</name>
    <dbReference type="NCBI Taxonomy" id="29808"/>
    <lineage>
        <taxon>Eukaryota</taxon>
        <taxon>Viridiplantae</taxon>
        <taxon>Streptophyta</taxon>
        <taxon>Embryophyta</taxon>
        <taxon>Tracheophyta</taxon>
        <taxon>Spermatophyta</taxon>
        <taxon>Pinopsida</taxon>
        <taxon>Pinidae</taxon>
        <taxon>Conifers II</taxon>
        <taxon>Cupressales</taxon>
        <taxon>Taxaceae</taxon>
        <taxon>Taxus</taxon>
    </lineage>
</organism>
<protein>
    <submittedName>
        <fullName evidence="2">Uncharacterized protein</fullName>
    </submittedName>
</protein>
<feature type="region of interest" description="Disordered" evidence="1">
    <location>
        <begin position="1"/>
        <end position="31"/>
    </location>
</feature>
<dbReference type="AlphaFoldDB" id="A0AA38G4A1"/>
<accession>A0AA38G4A1</accession>
<feature type="non-terminal residue" evidence="2">
    <location>
        <position position="1"/>
    </location>
</feature>
<comment type="caution">
    <text evidence="2">The sequence shown here is derived from an EMBL/GenBank/DDBJ whole genome shotgun (WGS) entry which is preliminary data.</text>
</comment>
<feature type="non-terminal residue" evidence="2">
    <location>
        <position position="156"/>
    </location>
</feature>
<keyword evidence="3" id="KW-1185">Reference proteome</keyword>
<reference evidence="2 3" key="1">
    <citation type="journal article" date="2021" name="Nat. Plants">
        <title>The Taxus genome provides insights into paclitaxel biosynthesis.</title>
        <authorList>
            <person name="Xiong X."/>
            <person name="Gou J."/>
            <person name="Liao Q."/>
            <person name="Li Y."/>
            <person name="Zhou Q."/>
            <person name="Bi G."/>
            <person name="Li C."/>
            <person name="Du R."/>
            <person name="Wang X."/>
            <person name="Sun T."/>
            <person name="Guo L."/>
            <person name="Liang H."/>
            <person name="Lu P."/>
            <person name="Wu Y."/>
            <person name="Zhang Z."/>
            <person name="Ro D.K."/>
            <person name="Shang Y."/>
            <person name="Huang S."/>
            <person name="Yan J."/>
        </authorList>
    </citation>
    <scope>NUCLEOTIDE SEQUENCE [LARGE SCALE GENOMIC DNA]</scope>
    <source>
        <strain evidence="2">Ta-2019</strain>
    </source>
</reference>
<evidence type="ECO:0000256" key="1">
    <source>
        <dbReference type="SAM" id="MobiDB-lite"/>
    </source>
</evidence>
<sequence length="156" mass="17808">LENLDLRENENGKKENYEGKVWDAGKLDDPGEKFQDEIQKDDNEFAKLSDKDKEISDIVQRIQILDNCSINQEIKDANKAAAVEEAQVGKSKCLNEMPVQIDMISELSLTNDEKQVVVEAILVEIEEKVIPDEDGKKNDLIQQQYSYTTDINETFN</sequence>
<evidence type="ECO:0000313" key="2">
    <source>
        <dbReference type="EMBL" id="KAH9314564.1"/>
    </source>
</evidence>
<name>A0AA38G4A1_TAXCH</name>
<dbReference type="EMBL" id="JAHRHJ020000005">
    <property type="protein sequence ID" value="KAH9314564.1"/>
    <property type="molecule type" value="Genomic_DNA"/>
</dbReference>
<gene>
    <name evidence="2" type="ORF">KI387_023191</name>
</gene>
<proteinExistence type="predicted"/>
<dbReference type="Proteomes" id="UP000824469">
    <property type="component" value="Unassembled WGS sequence"/>
</dbReference>
<evidence type="ECO:0000313" key="3">
    <source>
        <dbReference type="Proteomes" id="UP000824469"/>
    </source>
</evidence>